<dbReference type="SUPFAM" id="SSF111369">
    <property type="entry name" value="HlyD-like secretion proteins"/>
    <property type="match status" value="3"/>
</dbReference>
<dbReference type="Pfam" id="PF25917">
    <property type="entry name" value="BSH_RND"/>
    <property type="match status" value="1"/>
</dbReference>
<dbReference type="PANTHER" id="PTHR30386">
    <property type="entry name" value="MEMBRANE FUSION SUBUNIT OF EMRAB-TOLC MULTIDRUG EFFLUX PUMP"/>
    <property type="match status" value="1"/>
</dbReference>
<dbReference type="EMBL" id="CP041016">
    <property type="protein sequence ID" value="QDC36505.1"/>
    <property type="molecule type" value="Genomic_DNA"/>
</dbReference>
<evidence type="ECO:0000256" key="2">
    <source>
        <dbReference type="SAM" id="MobiDB-lite"/>
    </source>
</evidence>
<keyword evidence="1" id="KW-0175">Coiled coil</keyword>
<dbReference type="Gene3D" id="2.40.50.100">
    <property type="match status" value="1"/>
</dbReference>
<dbReference type="RefSeq" id="WP_099186021.1">
    <property type="nucleotide sequence ID" value="NZ_CP041016.1"/>
</dbReference>
<keyword evidence="3" id="KW-0812">Transmembrane</keyword>
<reference evidence="6 7" key="1">
    <citation type="submission" date="2019-06" db="EMBL/GenBank/DDBJ databases">
        <title>Genome organization and adaptive potential of archetypical organophosphate degarding Sphingobium fuliginis ATCC 27551.</title>
        <authorList>
            <person name="Sarwar A."/>
            <person name="Parthasarathy S."/>
            <person name="Singh C."/>
            <person name="Siddavattam D."/>
        </authorList>
    </citation>
    <scope>NUCLEOTIDE SEQUENCE [LARGE SCALE GENOMIC DNA]</scope>
    <source>
        <strain evidence="6 7">ATCC 27551</strain>
    </source>
</reference>
<name>A0A5B8CCG0_SPHSA</name>
<dbReference type="PANTHER" id="PTHR30386:SF24">
    <property type="entry name" value="MULTIDRUG RESISTANCE EFFLUX PUMP"/>
    <property type="match status" value="1"/>
</dbReference>
<evidence type="ECO:0000313" key="7">
    <source>
        <dbReference type="Proteomes" id="UP000311469"/>
    </source>
</evidence>
<feature type="compositionally biased region" description="Low complexity" evidence="2">
    <location>
        <begin position="1"/>
        <end position="13"/>
    </location>
</feature>
<gene>
    <name evidence="6" type="ORF">FIL70_03830</name>
</gene>
<evidence type="ECO:0000256" key="1">
    <source>
        <dbReference type="SAM" id="Coils"/>
    </source>
</evidence>
<dbReference type="InterPro" id="IPR058625">
    <property type="entry name" value="MdtA-like_BSH"/>
</dbReference>
<keyword evidence="3" id="KW-1133">Transmembrane helix</keyword>
<feature type="domain" description="Multidrug resistance protein MdtA-like barrel-sandwich hybrid" evidence="4">
    <location>
        <begin position="80"/>
        <end position="272"/>
    </location>
</feature>
<evidence type="ECO:0000256" key="3">
    <source>
        <dbReference type="SAM" id="Phobius"/>
    </source>
</evidence>
<evidence type="ECO:0000259" key="5">
    <source>
        <dbReference type="Pfam" id="PF25954"/>
    </source>
</evidence>
<dbReference type="KEGG" id="sufl:FIL70_03830"/>
<dbReference type="Pfam" id="PF25954">
    <property type="entry name" value="Beta-barrel_RND_2"/>
    <property type="match status" value="1"/>
</dbReference>
<sequence>MTDQAATSRAAAAAPPPDPQVEPSSQGWSPPRKSRTAAVAIGALALAGIVAILYAWRLPPFDGWAEDTDNAYVRGKVTIISPQVSGYVTGVPVQDFQTVKKGDVLVTIDQRIYGARVEQAKANLAAQRAALANSQQSQRGREAALTGQSAGIANAQAQLVRAQADMKRAAALVADGSISERERDQTRAALLAAQAAVRQASAAQQIGQQDVRSVIVGRGGLEASVAAAQAALHLAQVDLDNTVIRAPVDGELSEIGVRNGAFVSAGTQLMFLVPRDRWVIANYKEAQTRKMRIGQPATFRVDALGGAKLRGHVENLSPAAGSEFAVLKSDNATGNFVKVAQRIAVRVKIDPGQEMAKRLRPGMSVELHVETND</sequence>
<proteinExistence type="predicted"/>
<dbReference type="AlphaFoldDB" id="A0A5B8CCG0"/>
<feature type="domain" description="CusB-like beta-barrel" evidence="5">
    <location>
        <begin position="278"/>
        <end position="320"/>
    </location>
</feature>
<dbReference type="Proteomes" id="UP000311469">
    <property type="component" value="Chromosome cSF1"/>
</dbReference>
<dbReference type="InterPro" id="IPR050739">
    <property type="entry name" value="MFP"/>
</dbReference>
<feature type="region of interest" description="Disordered" evidence="2">
    <location>
        <begin position="1"/>
        <end position="33"/>
    </location>
</feature>
<keyword evidence="3" id="KW-0472">Membrane</keyword>
<feature type="coiled-coil region" evidence="1">
    <location>
        <begin position="117"/>
        <end position="172"/>
    </location>
</feature>
<dbReference type="InterPro" id="IPR058792">
    <property type="entry name" value="Beta-barrel_RND_2"/>
</dbReference>
<evidence type="ECO:0000259" key="4">
    <source>
        <dbReference type="Pfam" id="PF25917"/>
    </source>
</evidence>
<feature type="transmembrane region" description="Helical" evidence="3">
    <location>
        <begin position="37"/>
        <end position="56"/>
    </location>
</feature>
<dbReference type="PRINTS" id="PR01490">
    <property type="entry name" value="RTXTOXIND"/>
</dbReference>
<accession>A0A5B8CCG0</accession>
<protein>
    <submittedName>
        <fullName evidence="6">HlyD family secretion protein</fullName>
    </submittedName>
</protein>
<evidence type="ECO:0000313" key="6">
    <source>
        <dbReference type="EMBL" id="QDC36505.1"/>
    </source>
</evidence>
<organism evidence="6 7">
    <name type="scientific">Sphingobium fuliginis ATCC 27551</name>
    <dbReference type="NCBI Taxonomy" id="1208342"/>
    <lineage>
        <taxon>Bacteria</taxon>
        <taxon>Pseudomonadati</taxon>
        <taxon>Pseudomonadota</taxon>
        <taxon>Alphaproteobacteria</taxon>
        <taxon>Sphingomonadales</taxon>
        <taxon>Sphingomonadaceae</taxon>
        <taxon>Sphingobium</taxon>
    </lineage>
</organism>
<dbReference type="Gene3D" id="1.10.287.470">
    <property type="entry name" value="Helix hairpin bin"/>
    <property type="match status" value="2"/>
</dbReference>
<dbReference type="Gene3D" id="2.40.30.170">
    <property type="match status" value="1"/>
</dbReference>